<organism evidence="3 4">
    <name type="scientific">Pocillopora damicornis</name>
    <name type="common">Cauliflower coral</name>
    <name type="synonym">Millepora damicornis</name>
    <dbReference type="NCBI Taxonomy" id="46731"/>
    <lineage>
        <taxon>Eukaryota</taxon>
        <taxon>Metazoa</taxon>
        <taxon>Cnidaria</taxon>
        <taxon>Anthozoa</taxon>
        <taxon>Hexacorallia</taxon>
        <taxon>Scleractinia</taxon>
        <taxon>Astrocoeniina</taxon>
        <taxon>Pocilloporidae</taxon>
        <taxon>Pocillopora</taxon>
    </lineage>
</organism>
<reference evidence="3 4" key="1">
    <citation type="journal article" date="2018" name="Sci. Rep.">
        <title>Comparative analysis of the Pocillopora damicornis genome highlights role of immune system in coral evolution.</title>
        <authorList>
            <person name="Cunning R."/>
            <person name="Bay R.A."/>
            <person name="Gillette P."/>
            <person name="Baker A.C."/>
            <person name="Traylor-Knowles N."/>
        </authorList>
    </citation>
    <scope>NUCLEOTIDE SEQUENCE [LARGE SCALE GENOMIC DNA]</scope>
    <source>
        <strain evidence="3">RSMAS</strain>
        <tissue evidence="3">Whole animal</tissue>
    </source>
</reference>
<gene>
    <name evidence="3" type="ORF">pdam_00006404</name>
</gene>
<keyword evidence="4" id="KW-1185">Reference proteome</keyword>
<evidence type="ECO:0000313" key="4">
    <source>
        <dbReference type="Proteomes" id="UP000275408"/>
    </source>
</evidence>
<protein>
    <submittedName>
        <fullName evidence="3">Uncharacterized protein</fullName>
    </submittedName>
</protein>
<dbReference type="OrthoDB" id="5982820at2759"/>
<dbReference type="Proteomes" id="UP000275408">
    <property type="component" value="Unassembled WGS sequence"/>
</dbReference>
<evidence type="ECO:0000256" key="2">
    <source>
        <dbReference type="SAM" id="SignalP"/>
    </source>
</evidence>
<dbReference type="EMBL" id="RCHS01003146">
    <property type="protein sequence ID" value="RMX43725.1"/>
    <property type="molecule type" value="Genomic_DNA"/>
</dbReference>
<feature type="coiled-coil region" evidence="1">
    <location>
        <begin position="95"/>
        <end position="122"/>
    </location>
</feature>
<accession>A0A3M6TQN5</accession>
<proteinExistence type="predicted"/>
<evidence type="ECO:0000313" key="3">
    <source>
        <dbReference type="EMBL" id="RMX43725.1"/>
    </source>
</evidence>
<keyword evidence="2" id="KW-0732">Signal</keyword>
<dbReference type="AlphaFoldDB" id="A0A3M6TQN5"/>
<keyword evidence="1" id="KW-0175">Coiled coil</keyword>
<comment type="caution">
    <text evidence="3">The sequence shown here is derived from an EMBL/GenBank/DDBJ whole genome shotgun (WGS) entry which is preliminary data.</text>
</comment>
<evidence type="ECO:0000256" key="1">
    <source>
        <dbReference type="SAM" id="Coils"/>
    </source>
</evidence>
<feature type="signal peptide" evidence="2">
    <location>
        <begin position="1"/>
        <end position="27"/>
    </location>
</feature>
<feature type="chain" id="PRO_5017977793" evidence="2">
    <location>
        <begin position="28"/>
        <end position="181"/>
    </location>
</feature>
<name>A0A3M6TQN5_POCDA</name>
<sequence>MKILASAIGRIFLCCALMSYMSSLSHASPLRETKEIMDNPELTAIREERLMQRTQDAHTKVSKDIAERLKKFKDETGKVHSGSESEDPAKDSGIYKHLRRRLSSLESSLTRLENRVDRSKVRCHERNTNWDARSNAPIMFLDRQNVKCPSDYFLASFHLIRWADYNDAKVRYNYRCCKFVL</sequence>